<dbReference type="SUPFAM" id="SSF53795">
    <property type="entry name" value="PEP carboxykinase-like"/>
    <property type="match status" value="1"/>
</dbReference>
<organism evidence="1 2">
    <name type="scientific">Qipengyuania qiaonensis</name>
    <dbReference type="NCBI Taxonomy" id="2867240"/>
    <lineage>
        <taxon>Bacteria</taxon>
        <taxon>Pseudomonadati</taxon>
        <taxon>Pseudomonadota</taxon>
        <taxon>Alphaproteobacteria</taxon>
        <taxon>Sphingomonadales</taxon>
        <taxon>Erythrobacteraceae</taxon>
        <taxon>Qipengyuania</taxon>
    </lineage>
</organism>
<dbReference type="Gene3D" id="3.40.50.300">
    <property type="entry name" value="P-loop containing nucleotide triphosphate hydrolases"/>
    <property type="match status" value="1"/>
</dbReference>
<gene>
    <name evidence="1" type="ORF">K3174_00915</name>
</gene>
<comment type="caution">
    <text evidence="1">The sequence shown here is derived from an EMBL/GenBank/DDBJ whole genome shotgun (WGS) entry which is preliminary data.</text>
</comment>
<evidence type="ECO:0000313" key="2">
    <source>
        <dbReference type="Proteomes" id="UP000755104"/>
    </source>
</evidence>
<dbReference type="Proteomes" id="UP000755104">
    <property type="component" value="Unassembled WGS sequence"/>
</dbReference>
<accession>A0ABS7J146</accession>
<proteinExistence type="predicted"/>
<sequence length="367" mass="38705">MDSPPLSIGLSARSTLVMLDGRPVIFAETCQAIYEPNASAAAILDRLQEPVPLESLCDRLLPVFAGGVAELERLLVDWSAAGLIDVFPHETLSSAHGDRRAALPLGNGAAILAGHGGDLGWFDTFDYLPAAASGEPTAHVWSHNGLGIVRVADRPARVVPRHQIAAALRFSLVEAILAETDCIALHGACLVAGDRAILLLGAPGAGKSTLAMFAGECGMALAGDDIVLFDPRSGTGMPLALPLTLKEGSWPMIAATGWRDCRAEPVERQDGVTVKYLPLRRPVRETPLDIAALVRLDRSSEGDARLAPWSGTDCLRHFCSEAKSTTGKASVADIRAMVEVISRAETLTIGYSDAAAAGRLLGAHFVR</sequence>
<name>A0ABS7J146_9SPHN</name>
<dbReference type="EMBL" id="JAIGNO010000001">
    <property type="protein sequence ID" value="MBX7481074.1"/>
    <property type="molecule type" value="Genomic_DNA"/>
</dbReference>
<dbReference type="RefSeq" id="WP_221554957.1">
    <property type="nucleotide sequence ID" value="NZ_JAIGNO010000001.1"/>
</dbReference>
<keyword evidence="2" id="KW-1185">Reference proteome</keyword>
<reference evidence="1 2" key="1">
    <citation type="submission" date="2021-08" db="EMBL/GenBank/DDBJ databases">
        <title>Comparative Genomics Analysis of the Genus Qipengyuania Reveals Extensive Genetic Diversity and Metabolic Versatility, Including the Description of Fifteen Novel Species.</title>
        <authorList>
            <person name="Liu Y."/>
        </authorList>
    </citation>
    <scope>NUCLEOTIDE SEQUENCE [LARGE SCALE GENOMIC DNA]</scope>
    <source>
        <strain evidence="1 2">6D47A</strain>
    </source>
</reference>
<evidence type="ECO:0000313" key="1">
    <source>
        <dbReference type="EMBL" id="MBX7481074.1"/>
    </source>
</evidence>
<evidence type="ECO:0008006" key="3">
    <source>
        <dbReference type="Google" id="ProtNLM"/>
    </source>
</evidence>
<protein>
    <recommendedName>
        <fullName evidence="3">Serine kinase</fullName>
    </recommendedName>
</protein>
<dbReference type="InterPro" id="IPR027417">
    <property type="entry name" value="P-loop_NTPase"/>
</dbReference>